<dbReference type="Gene3D" id="3.40.30.10">
    <property type="entry name" value="Glutaredoxin"/>
    <property type="match status" value="1"/>
</dbReference>
<accession>A0A975A014</accession>
<keyword evidence="3" id="KW-1185">Reference proteome</keyword>
<dbReference type="Proteomes" id="UP000662783">
    <property type="component" value="Chromosome"/>
</dbReference>
<dbReference type="AlphaFoldDB" id="A0A975A014"/>
<dbReference type="InterPro" id="IPR036249">
    <property type="entry name" value="Thioredoxin-like_sf"/>
</dbReference>
<dbReference type="RefSeq" id="WP_205720857.1">
    <property type="nucleotide sequence ID" value="NZ_CP070608.1"/>
</dbReference>
<feature type="transmembrane region" description="Helical" evidence="1">
    <location>
        <begin position="20"/>
        <end position="41"/>
    </location>
</feature>
<proteinExistence type="predicted"/>
<sequence>MRKLSLSYDVIDHDIRLEKVNLILLFQVNCPGCFLYGIPLMHRMQDEFKNKVGFVGISTAFEDFDKNNFENTKSLVHNGALVGETAKYLNQSTLENPINFNVVMDKVISKDEAITPDIIISICKTNPNFEFWSEFDQNLLREKVTNYLSSLQHIYHTFTLNHFRGTPTFLIVDDELNIFGEWFGYASVQDIRNKLKLLLENEHTSS</sequence>
<keyword evidence="1" id="KW-1133">Transmembrane helix</keyword>
<reference evidence="2" key="1">
    <citation type="submission" date="2021-02" db="EMBL/GenBank/DDBJ databases">
        <title>Fulvivirga sp. S481 isolated from sea water.</title>
        <authorList>
            <person name="Bae S.S."/>
            <person name="Baek K."/>
        </authorList>
    </citation>
    <scope>NUCLEOTIDE SEQUENCE</scope>
    <source>
        <strain evidence="2">S481</strain>
    </source>
</reference>
<dbReference type="EMBL" id="CP070608">
    <property type="protein sequence ID" value="QSE96341.1"/>
    <property type="molecule type" value="Genomic_DNA"/>
</dbReference>
<evidence type="ECO:0000313" key="3">
    <source>
        <dbReference type="Proteomes" id="UP000662783"/>
    </source>
</evidence>
<protein>
    <submittedName>
        <fullName evidence="2">Uncharacterized protein</fullName>
    </submittedName>
</protein>
<keyword evidence="1" id="KW-0812">Transmembrane</keyword>
<organism evidence="2 3">
    <name type="scientific">Fulvivirga lutea</name>
    <dbReference type="NCBI Taxonomy" id="2810512"/>
    <lineage>
        <taxon>Bacteria</taxon>
        <taxon>Pseudomonadati</taxon>
        <taxon>Bacteroidota</taxon>
        <taxon>Cytophagia</taxon>
        <taxon>Cytophagales</taxon>
        <taxon>Fulvivirgaceae</taxon>
        <taxon>Fulvivirga</taxon>
    </lineage>
</organism>
<keyword evidence="1" id="KW-0472">Membrane</keyword>
<gene>
    <name evidence="2" type="ORF">JR347_12055</name>
</gene>
<dbReference type="KEGG" id="fuv:JR347_12055"/>
<evidence type="ECO:0000313" key="2">
    <source>
        <dbReference type="EMBL" id="QSE96341.1"/>
    </source>
</evidence>
<dbReference type="SUPFAM" id="SSF52833">
    <property type="entry name" value="Thioredoxin-like"/>
    <property type="match status" value="1"/>
</dbReference>
<name>A0A975A014_9BACT</name>
<evidence type="ECO:0000256" key="1">
    <source>
        <dbReference type="SAM" id="Phobius"/>
    </source>
</evidence>